<accession>A0A5E4RKS2</accession>
<proteinExistence type="predicted"/>
<feature type="transmembrane region" description="Helical" evidence="8">
    <location>
        <begin position="101"/>
        <end position="119"/>
    </location>
</feature>
<reference evidence="11 12" key="1">
    <citation type="submission" date="2019-08" db="EMBL/GenBank/DDBJ databases">
        <authorList>
            <person name="Peeters C."/>
        </authorList>
    </citation>
    <scope>NUCLEOTIDE SEQUENCE [LARGE SCALE GENOMIC DNA]</scope>
    <source>
        <strain evidence="11 12">LMG 31010</strain>
    </source>
</reference>
<feature type="transmembrane region" description="Helical" evidence="8">
    <location>
        <begin position="30"/>
        <end position="55"/>
    </location>
</feature>
<feature type="transmembrane region" description="Helical" evidence="8">
    <location>
        <begin position="292"/>
        <end position="311"/>
    </location>
</feature>
<dbReference type="Pfam" id="PF07690">
    <property type="entry name" value="MFS_1"/>
    <property type="match status" value="1"/>
</dbReference>
<dbReference type="EMBL" id="CABPSA010000001">
    <property type="protein sequence ID" value="VVD63917.1"/>
    <property type="molecule type" value="Genomic_DNA"/>
</dbReference>
<evidence type="ECO:0000259" key="9">
    <source>
        <dbReference type="PROSITE" id="PS50850"/>
    </source>
</evidence>
<dbReference type="GO" id="GO:0005886">
    <property type="term" value="C:plasma membrane"/>
    <property type="evidence" value="ECO:0007669"/>
    <property type="project" value="UniProtKB-SubCell"/>
</dbReference>
<feature type="transmembrane region" description="Helical" evidence="8">
    <location>
        <begin position="347"/>
        <end position="368"/>
    </location>
</feature>
<sequence length="445" mass="46332">MKANDMVLDDQTFPHGAEGVSEKPVDWRTIFLASVGGGLEFYDFIVYGIFAPYVAKSFFPTGNGATSMIATFAAFAVGYLARPLGGIILGHIGDKFGRRMAFQLSLVLMTATTAGMALMPSYQSIGVTASIAFVALRFLQGACIGGELPGAIAYVVESAPRKSGLACGVMFACVNSGSLLAAIVSIGLHAWLTDAEMLAYGWRTAFLVGGALGAAGALMRSGLKETALFLSIRQHKRTKLPAVEVLQRHWFQVIATIGIVGLNQALIALLSVAMVPYLTQVAMYSPDVASKLVMFSIATLSIFIVIVGYLSDFLGKPTLYLIGAVMISAGGYPFYVTVANGAISPYLLFGVAALIVSLIAGTFGSLAADLFPTNLRFSGLAIAYNAAAALLGGFTPLVTSLLTGLTQDHAAPGIFIAAVSVVGVVSVVAILVAKRRNGGGKATLT</sequence>
<feature type="transmembrane region" description="Helical" evidence="8">
    <location>
        <begin position="414"/>
        <end position="433"/>
    </location>
</feature>
<dbReference type="OrthoDB" id="6766492at2"/>
<evidence type="ECO:0000313" key="11">
    <source>
        <dbReference type="EMBL" id="VVD63917.1"/>
    </source>
</evidence>
<dbReference type="InterPro" id="IPR051084">
    <property type="entry name" value="H+-coupled_symporters"/>
</dbReference>
<protein>
    <submittedName>
        <fullName evidence="10">MFS transporter</fullName>
    </submittedName>
    <submittedName>
        <fullName evidence="11">Proline/betaine transporter</fullName>
    </submittedName>
</protein>
<keyword evidence="7 8" id="KW-0472">Membrane</keyword>
<feature type="transmembrane region" description="Helical" evidence="8">
    <location>
        <begin position="131"/>
        <end position="156"/>
    </location>
</feature>
<reference evidence="10" key="2">
    <citation type="submission" date="2022-08" db="EMBL/GenBank/DDBJ databases">
        <title>Multi-unit outbreak of Pandoraea commovens among non-cystic fibrosis intensive care patients from 2019 to 2021 in Berlin, Germany.</title>
        <authorList>
            <person name="Menzel P."/>
        </authorList>
    </citation>
    <scope>NUCLEOTIDE SEQUENCE</scope>
    <source>
        <strain evidence="10">LB-19-202-79</strain>
    </source>
</reference>
<feature type="transmembrane region" description="Helical" evidence="8">
    <location>
        <begin position="168"/>
        <end position="192"/>
    </location>
</feature>
<dbReference type="GO" id="GO:0015293">
    <property type="term" value="F:symporter activity"/>
    <property type="evidence" value="ECO:0007669"/>
    <property type="project" value="UniProtKB-KW"/>
</dbReference>
<dbReference type="InterPro" id="IPR020846">
    <property type="entry name" value="MFS_dom"/>
</dbReference>
<feature type="domain" description="Major facilitator superfamily (MFS) profile" evidence="9">
    <location>
        <begin position="29"/>
        <end position="435"/>
    </location>
</feature>
<dbReference type="PANTHER" id="PTHR43528:SF1">
    <property type="entry name" value="ALPHA-KETOGLUTARATE PERMEASE"/>
    <property type="match status" value="1"/>
</dbReference>
<keyword evidence="4 8" id="KW-0812">Transmembrane</keyword>
<evidence type="ECO:0000256" key="2">
    <source>
        <dbReference type="ARBA" id="ARBA00022448"/>
    </source>
</evidence>
<feature type="transmembrane region" description="Helical" evidence="8">
    <location>
        <begin position="380"/>
        <end position="402"/>
    </location>
</feature>
<evidence type="ECO:0000256" key="1">
    <source>
        <dbReference type="ARBA" id="ARBA00004651"/>
    </source>
</evidence>
<dbReference type="Gene3D" id="1.20.1250.20">
    <property type="entry name" value="MFS general substrate transporter like domains"/>
    <property type="match status" value="1"/>
</dbReference>
<evidence type="ECO:0000256" key="8">
    <source>
        <dbReference type="SAM" id="Phobius"/>
    </source>
</evidence>
<keyword evidence="2" id="KW-0813">Transport</keyword>
<keyword evidence="6 8" id="KW-1133">Transmembrane helix</keyword>
<dbReference type="AlphaFoldDB" id="A0A5E4RKS2"/>
<evidence type="ECO:0000256" key="7">
    <source>
        <dbReference type="ARBA" id="ARBA00023136"/>
    </source>
</evidence>
<dbReference type="Proteomes" id="UP001058980">
    <property type="component" value="Chromosome"/>
</dbReference>
<name>A0A5E4RKS2_9BURK</name>
<evidence type="ECO:0000256" key="5">
    <source>
        <dbReference type="ARBA" id="ARBA00022847"/>
    </source>
</evidence>
<evidence type="ECO:0000256" key="4">
    <source>
        <dbReference type="ARBA" id="ARBA00022692"/>
    </source>
</evidence>
<comment type="subcellular location">
    <subcellularLocation>
        <location evidence="1">Cell membrane</location>
        <topology evidence="1">Multi-pass membrane protein</topology>
    </subcellularLocation>
</comment>
<dbReference type="Proteomes" id="UP000343335">
    <property type="component" value="Unassembled WGS sequence"/>
</dbReference>
<keyword evidence="3" id="KW-1003">Cell membrane</keyword>
<feature type="transmembrane region" description="Helical" evidence="8">
    <location>
        <begin position="67"/>
        <end position="89"/>
    </location>
</feature>
<evidence type="ECO:0000256" key="3">
    <source>
        <dbReference type="ARBA" id="ARBA00022475"/>
    </source>
</evidence>
<feature type="transmembrane region" description="Helical" evidence="8">
    <location>
        <begin position="250"/>
        <end position="272"/>
    </location>
</feature>
<dbReference type="PROSITE" id="PS50850">
    <property type="entry name" value="MFS"/>
    <property type="match status" value="1"/>
</dbReference>
<keyword evidence="5" id="KW-0769">Symport</keyword>
<dbReference type="InterPro" id="IPR011701">
    <property type="entry name" value="MFS"/>
</dbReference>
<evidence type="ECO:0000313" key="13">
    <source>
        <dbReference type="Proteomes" id="UP001058980"/>
    </source>
</evidence>
<evidence type="ECO:0000313" key="10">
    <source>
        <dbReference type="EMBL" id="UVA81980.1"/>
    </source>
</evidence>
<keyword evidence="13" id="KW-1185">Reference proteome</keyword>
<dbReference type="EMBL" id="CP102780">
    <property type="protein sequence ID" value="UVA81980.1"/>
    <property type="molecule type" value="Genomic_DNA"/>
</dbReference>
<gene>
    <name evidence="11" type="primary">proP_1</name>
    <name evidence="10" type="ORF">NTU39_13735</name>
    <name evidence="11" type="ORF">PCO31010_00254</name>
</gene>
<dbReference type="InterPro" id="IPR036259">
    <property type="entry name" value="MFS_trans_sf"/>
</dbReference>
<evidence type="ECO:0000256" key="6">
    <source>
        <dbReference type="ARBA" id="ARBA00022989"/>
    </source>
</evidence>
<evidence type="ECO:0000313" key="12">
    <source>
        <dbReference type="Proteomes" id="UP000343335"/>
    </source>
</evidence>
<dbReference type="RefSeq" id="WP_150662637.1">
    <property type="nucleotide sequence ID" value="NZ_CABPSA010000001.1"/>
</dbReference>
<feature type="transmembrane region" description="Helical" evidence="8">
    <location>
        <begin position="204"/>
        <end position="230"/>
    </location>
</feature>
<dbReference type="PANTHER" id="PTHR43528">
    <property type="entry name" value="ALPHA-KETOGLUTARATE PERMEASE"/>
    <property type="match status" value="1"/>
</dbReference>
<organism evidence="11 12">
    <name type="scientific">Pandoraea commovens</name>
    <dbReference type="NCBI Taxonomy" id="2508289"/>
    <lineage>
        <taxon>Bacteria</taxon>
        <taxon>Pseudomonadati</taxon>
        <taxon>Pseudomonadota</taxon>
        <taxon>Betaproteobacteria</taxon>
        <taxon>Burkholderiales</taxon>
        <taxon>Burkholderiaceae</taxon>
        <taxon>Pandoraea</taxon>
    </lineage>
</organism>
<feature type="transmembrane region" description="Helical" evidence="8">
    <location>
        <begin position="318"/>
        <end position="335"/>
    </location>
</feature>
<dbReference type="SUPFAM" id="SSF103473">
    <property type="entry name" value="MFS general substrate transporter"/>
    <property type="match status" value="1"/>
</dbReference>